<dbReference type="RefSeq" id="XP_013387934.1">
    <property type="nucleotide sequence ID" value="XM_013532480.1"/>
</dbReference>
<dbReference type="SUPFAM" id="SSF117281">
    <property type="entry name" value="Kelch motif"/>
    <property type="match status" value="1"/>
</dbReference>
<dbReference type="InterPro" id="IPR011333">
    <property type="entry name" value="SKP1/BTB/POZ_sf"/>
</dbReference>
<evidence type="ECO:0000256" key="1">
    <source>
        <dbReference type="ARBA" id="ARBA00022441"/>
    </source>
</evidence>
<dbReference type="InterPro" id="IPR006652">
    <property type="entry name" value="Kelch_1"/>
</dbReference>
<dbReference type="Gene3D" id="2.120.10.80">
    <property type="entry name" value="Kelch-type beta propeller"/>
    <property type="match status" value="1"/>
</dbReference>
<dbReference type="Gene3D" id="1.25.40.420">
    <property type="match status" value="1"/>
</dbReference>
<accession>A0A1S3HS98</accession>
<evidence type="ECO:0000256" key="2">
    <source>
        <dbReference type="ARBA" id="ARBA00022737"/>
    </source>
</evidence>
<dbReference type="PRINTS" id="PR00501">
    <property type="entry name" value="KELCHREPEAT"/>
</dbReference>
<dbReference type="InterPro" id="IPR017096">
    <property type="entry name" value="BTB-kelch_protein"/>
</dbReference>
<dbReference type="FunFam" id="1.25.40.420:FF:000001">
    <property type="entry name" value="Kelch-like family member 12"/>
    <property type="match status" value="1"/>
</dbReference>
<dbReference type="PROSITE" id="PS50097">
    <property type="entry name" value="BTB"/>
    <property type="match status" value="1"/>
</dbReference>
<dbReference type="KEGG" id="lak:106157017"/>
<dbReference type="SMART" id="SM00225">
    <property type="entry name" value="BTB"/>
    <property type="match status" value="1"/>
</dbReference>
<dbReference type="Pfam" id="PF07707">
    <property type="entry name" value="BACK"/>
    <property type="match status" value="1"/>
</dbReference>
<dbReference type="SMART" id="SM00612">
    <property type="entry name" value="Kelch"/>
    <property type="match status" value="6"/>
</dbReference>
<evidence type="ECO:0000259" key="3">
    <source>
        <dbReference type="PROSITE" id="PS50097"/>
    </source>
</evidence>
<dbReference type="Pfam" id="PF24681">
    <property type="entry name" value="Kelch_KLHDC2_KLHL20_DRC7"/>
    <property type="match status" value="1"/>
</dbReference>
<evidence type="ECO:0000313" key="5">
    <source>
        <dbReference type="RefSeq" id="XP_013387934.1"/>
    </source>
</evidence>
<sequence>MQDEENSFELRTYERISEYVPVEDTVIQRNFEEDWKNSCQIYDALRKDSKLCDAVLVVDQREFPVHRVIMAACSPYFKRLFTNQMNPSFDGDFPIEYHICDKISAGVMEIIINNAYNRKIDINPENIELLLSVADQFHIFGLLKACVNYLEENLSVKNCIGIWMLAKHHNCPNLESTVFRFLLRHFTPVSFYSQEFVQCSVDDLVGLLSAENLNVANEEIAFEAVIRWISQDPINRRKSLPVLLPNIRLGLLSSDFFCTQVVNDEYVKAEPQCAAILNEAQKLIDALDSEKYSDVDFTHPLTCPRVPVDVLFAIGGWNTNSPTNLIETYDTRADRWIEVQAQSQDLGPTAYHGCVTLGGKIFIIGGFDGVEYYSQVRYYDPANKKWSKAAPMHHKRCYVNVTIHDDKIYAMGGYNGDTRLSSAERYTPSTNQWTPIAHMHTARSDAGACASKDFVFCIGGFNGLHCLDTGEYYDPQNEQWTYIAFMSCPRSGVGIIMYHDYIYAVGGFNGLQRLSTVEKYDHIRNTWKPVPDLHVQRSNFAIEVIDDMIYVIGGYNGGATIKKVECYDDNSEEWYEAYDMKYNRSALSATVVQDLPNIKDYIVKRNN</sequence>
<organism evidence="4 5">
    <name type="scientific">Lingula anatina</name>
    <name type="common">Brachiopod</name>
    <name type="synonym">Lingula unguis</name>
    <dbReference type="NCBI Taxonomy" id="7574"/>
    <lineage>
        <taxon>Eukaryota</taxon>
        <taxon>Metazoa</taxon>
        <taxon>Spiralia</taxon>
        <taxon>Lophotrochozoa</taxon>
        <taxon>Brachiopoda</taxon>
        <taxon>Linguliformea</taxon>
        <taxon>Lingulata</taxon>
        <taxon>Lingulida</taxon>
        <taxon>Linguloidea</taxon>
        <taxon>Lingulidae</taxon>
        <taxon>Lingula</taxon>
    </lineage>
</organism>
<feature type="domain" description="BTB" evidence="3">
    <location>
        <begin position="52"/>
        <end position="124"/>
    </location>
</feature>
<dbReference type="Pfam" id="PF00651">
    <property type="entry name" value="BTB"/>
    <property type="match status" value="1"/>
</dbReference>
<dbReference type="InterPro" id="IPR011705">
    <property type="entry name" value="BACK"/>
</dbReference>
<dbReference type="SMART" id="SM00875">
    <property type="entry name" value="BACK"/>
    <property type="match status" value="1"/>
</dbReference>
<keyword evidence="4" id="KW-1185">Reference proteome</keyword>
<dbReference type="PANTHER" id="PTHR24412">
    <property type="entry name" value="KELCH PROTEIN"/>
    <property type="match status" value="1"/>
</dbReference>
<evidence type="ECO:0000313" key="4">
    <source>
        <dbReference type="Proteomes" id="UP000085678"/>
    </source>
</evidence>
<name>A0A1S3HS98_LINAN</name>
<dbReference type="InterPro" id="IPR000210">
    <property type="entry name" value="BTB/POZ_dom"/>
</dbReference>
<dbReference type="GeneID" id="106157017"/>
<dbReference type="InterPro" id="IPR015915">
    <property type="entry name" value="Kelch-typ_b-propeller"/>
</dbReference>
<keyword evidence="2" id="KW-0677">Repeat</keyword>
<keyword evidence="1" id="KW-0880">Kelch repeat</keyword>
<gene>
    <name evidence="5" type="primary">LOC106157017</name>
</gene>
<dbReference type="Proteomes" id="UP000085678">
    <property type="component" value="Unplaced"/>
</dbReference>
<proteinExistence type="predicted"/>
<dbReference type="PIRSF" id="PIRSF037037">
    <property type="entry name" value="Kelch-like_protein_gigaxonin"/>
    <property type="match status" value="1"/>
</dbReference>
<reference evidence="5" key="1">
    <citation type="submission" date="2025-08" db="UniProtKB">
        <authorList>
            <consortium name="RefSeq"/>
        </authorList>
    </citation>
    <scope>IDENTIFICATION</scope>
    <source>
        <tissue evidence="5">Gonads</tissue>
    </source>
</reference>
<dbReference type="PANTHER" id="PTHR24412:SF172">
    <property type="entry name" value="KELCH-LIKE PROTEIN 10"/>
    <property type="match status" value="1"/>
</dbReference>
<dbReference type="Gene3D" id="3.30.710.10">
    <property type="entry name" value="Potassium Channel Kv1.1, Chain A"/>
    <property type="match status" value="1"/>
</dbReference>
<dbReference type="STRING" id="7574.A0A1S3HS98"/>
<dbReference type="InParanoid" id="A0A1S3HS98"/>
<dbReference type="SUPFAM" id="SSF54695">
    <property type="entry name" value="POZ domain"/>
    <property type="match status" value="1"/>
</dbReference>
<dbReference type="Pfam" id="PF01344">
    <property type="entry name" value="Kelch_1"/>
    <property type="match status" value="1"/>
</dbReference>
<dbReference type="OrthoDB" id="191037at2759"/>
<dbReference type="AlphaFoldDB" id="A0A1S3HS98"/>
<protein>
    <submittedName>
        <fullName evidence="5">Kelch-like protein 10</fullName>
    </submittedName>
</protein>